<feature type="compositionally biased region" description="Polar residues" evidence="1">
    <location>
        <begin position="841"/>
        <end position="851"/>
    </location>
</feature>
<organism evidence="2 3">
    <name type="scientific">Penicillium italicum</name>
    <name type="common">Blue mold</name>
    <dbReference type="NCBI Taxonomy" id="40296"/>
    <lineage>
        <taxon>Eukaryota</taxon>
        <taxon>Fungi</taxon>
        <taxon>Dikarya</taxon>
        <taxon>Ascomycota</taxon>
        <taxon>Pezizomycotina</taxon>
        <taxon>Eurotiomycetes</taxon>
        <taxon>Eurotiomycetidae</taxon>
        <taxon>Eurotiales</taxon>
        <taxon>Aspergillaceae</taxon>
        <taxon>Penicillium</taxon>
    </lineage>
</organism>
<comment type="caution">
    <text evidence="2">The sequence shown here is derived from an EMBL/GenBank/DDBJ whole genome shotgun (WGS) entry which is preliminary data.</text>
</comment>
<dbReference type="STRING" id="40296.A0A0A2KNF1"/>
<protein>
    <submittedName>
        <fullName evidence="2">Uncharacterized protein</fullName>
    </submittedName>
</protein>
<dbReference type="HOGENOM" id="CLU_317842_0_0_1"/>
<feature type="region of interest" description="Disordered" evidence="1">
    <location>
        <begin position="787"/>
        <end position="851"/>
    </location>
</feature>
<dbReference type="PhylomeDB" id="A0A0A2KNF1"/>
<dbReference type="OMA" id="QPRTYAN"/>
<feature type="compositionally biased region" description="Polar residues" evidence="1">
    <location>
        <begin position="232"/>
        <end position="245"/>
    </location>
</feature>
<name>A0A0A2KNF1_PENIT</name>
<evidence type="ECO:0000313" key="2">
    <source>
        <dbReference type="EMBL" id="KGO68478.1"/>
    </source>
</evidence>
<feature type="compositionally biased region" description="Pro residues" evidence="1">
    <location>
        <begin position="129"/>
        <end position="138"/>
    </location>
</feature>
<proteinExistence type="predicted"/>
<accession>A0A0A2KNF1</accession>
<evidence type="ECO:0000256" key="1">
    <source>
        <dbReference type="SAM" id="MobiDB-lite"/>
    </source>
</evidence>
<dbReference type="OrthoDB" id="5372553at2759"/>
<feature type="compositionally biased region" description="Polar residues" evidence="1">
    <location>
        <begin position="787"/>
        <end position="802"/>
    </location>
</feature>
<feature type="region of interest" description="Disordered" evidence="1">
    <location>
        <begin position="223"/>
        <end position="271"/>
    </location>
</feature>
<keyword evidence="3" id="KW-1185">Reference proteome</keyword>
<gene>
    <name evidence="2" type="ORF">PITC_071030</name>
</gene>
<feature type="region of interest" description="Disordered" evidence="1">
    <location>
        <begin position="376"/>
        <end position="456"/>
    </location>
</feature>
<evidence type="ECO:0000313" key="3">
    <source>
        <dbReference type="Proteomes" id="UP000030104"/>
    </source>
</evidence>
<feature type="region of interest" description="Disordered" evidence="1">
    <location>
        <begin position="485"/>
        <end position="521"/>
    </location>
</feature>
<feature type="compositionally biased region" description="Polar residues" evidence="1">
    <location>
        <begin position="415"/>
        <end position="427"/>
    </location>
</feature>
<dbReference type="Proteomes" id="UP000030104">
    <property type="component" value="Unassembled WGS sequence"/>
</dbReference>
<feature type="region of interest" description="Disordered" evidence="1">
    <location>
        <begin position="614"/>
        <end position="640"/>
    </location>
</feature>
<dbReference type="EMBL" id="JQGA01001201">
    <property type="protein sequence ID" value="KGO68478.1"/>
    <property type="molecule type" value="Genomic_DNA"/>
</dbReference>
<feature type="region of interest" description="Disordered" evidence="1">
    <location>
        <begin position="96"/>
        <end position="203"/>
    </location>
</feature>
<dbReference type="AlphaFoldDB" id="A0A0A2KNF1"/>
<feature type="compositionally biased region" description="Low complexity" evidence="1">
    <location>
        <begin position="803"/>
        <end position="817"/>
    </location>
</feature>
<reference evidence="2 3" key="1">
    <citation type="journal article" date="2015" name="Mol. Plant Microbe Interact.">
        <title>Genome, transcriptome, and functional analyses of Penicillium expansum provide new insights into secondary metabolism and pathogenicity.</title>
        <authorList>
            <person name="Ballester A.R."/>
            <person name="Marcet-Houben M."/>
            <person name="Levin E."/>
            <person name="Sela N."/>
            <person name="Selma-Lazaro C."/>
            <person name="Carmona L."/>
            <person name="Wisniewski M."/>
            <person name="Droby S."/>
            <person name="Gonzalez-Candelas L."/>
            <person name="Gabaldon T."/>
        </authorList>
    </citation>
    <scope>NUCLEOTIDE SEQUENCE [LARGE SCALE GENOMIC DNA]</scope>
    <source>
        <strain evidence="2 3">PHI-1</strain>
    </source>
</reference>
<feature type="region of interest" description="Disordered" evidence="1">
    <location>
        <begin position="284"/>
        <end position="359"/>
    </location>
</feature>
<feature type="compositionally biased region" description="Pro residues" evidence="1">
    <location>
        <begin position="324"/>
        <end position="335"/>
    </location>
</feature>
<sequence>MSESAEQLRKMQILQMADLGTARREMISTADVTTQARSQLAEIESKRIVDERDEAQLSKWANLHTEIGDTRGMEELDDIDSGQSHRANLNAMLHPNGSQPRTYANHPYPTPPAGRGGGVMGKRGRGGFVPPPPPPPTGPANLPRAFASIHLDPALNYNNDDSDTRERGRGNKRGKGKGKGNSQEQVHVPSVPSKPKRPPPAVNFAARISEPGEFMSLFQSRRATGTYEKSSDTMVSTPTQKTASAQKPIPPNEPIIKIPLSGTPKSKTTPSRTVATATKISQPHMGPYLVKTPPPTRVVPLDQTASFKPRKAQPDTPKSSYPHNKPPPVGAPAPPTSNYVSVQQSSKSKKVKEMATGPQAPYPAVVAIATDDIQWKVSPGEEPRKKGTASMSKAVVASESAISLAQAKKIPVTKVGQTKGSKQNVLPDSQKGKPKQEAQSQDLLGEDDSPVKAATNPPHHLKAVAIHSPGAAELAGLKFAEKARGPEPAKSIDEVIAPKTSSNDIPDAQARRNDQSQELDGFRTYGPQIIEELRDIRRHIRSPQDLATTRDIERILESKLLQLVPTAYAPPPAAPTASEIENRLGNLVALVEYLSASQQGADNAEVPSADRRDLTPFERHRSPPPPSSSSNSPPSADKRAHKFESLQVSDKLVAPLQPQRVVPVPTLRPLDIPKKSTTSDASVQVTPALVSLPKEAKKKPRTLNDSIFAEPVGPVTSNSLNTVLLQTTSRGLSANHPNIPKQQDVQSTGARTIGPAPYKPRFIGPTPSPFEPTTLRDVSVSHVRTVSVQHTNTENRPSLDVTSQASSSMSQSSGPASRQAPGRLFSMPDPTTIPQPKARTTDQFPSNQSRR</sequence>